<gene>
    <name evidence="2" type="ORF">BDW02DRAFT_565934</name>
</gene>
<feature type="transmembrane region" description="Helical" evidence="1">
    <location>
        <begin position="62"/>
        <end position="85"/>
    </location>
</feature>
<proteinExistence type="predicted"/>
<keyword evidence="1" id="KW-0812">Transmembrane</keyword>
<organism evidence="2 3">
    <name type="scientific">Decorospora gaudefroyi</name>
    <dbReference type="NCBI Taxonomy" id="184978"/>
    <lineage>
        <taxon>Eukaryota</taxon>
        <taxon>Fungi</taxon>
        <taxon>Dikarya</taxon>
        <taxon>Ascomycota</taxon>
        <taxon>Pezizomycotina</taxon>
        <taxon>Dothideomycetes</taxon>
        <taxon>Pleosporomycetidae</taxon>
        <taxon>Pleosporales</taxon>
        <taxon>Pleosporineae</taxon>
        <taxon>Pleosporaceae</taxon>
        <taxon>Decorospora</taxon>
    </lineage>
</organism>
<accession>A0A6A5KJZ2</accession>
<protein>
    <submittedName>
        <fullName evidence="2">Uncharacterized protein</fullName>
    </submittedName>
</protein>
<sequence>MRSFPATTSYAPPVVVMVETVTILSTSIIPKPPSPYLRDGAPPPDPMKYTAPDFQTHASPTVIGITCGLLLPTLLALILYGIYYWRTKPVAVLDIHADEEDTRELVWRGGQDEGRNEGDGAEEILALSRMATYA</sequence>
<keyword evidence="1" id="KW-0472">Membrane</keyword>
<reference evidence="2" key="1">
    <citation type="submission" date="2020-01" db="EMBL/GenBank/DDBJ databases">
        <authorList>
            <consortium name="DOE Joint Genome Institute"/>
            <person name="Haridas S."/>
            <person name="Albert R."/>
            <person name="Binder M."/>
            <person name="Bloem J."/>
            <person name="Labutti K."/>
            <person name="Salamov A."/>
            <person name="Andreopoulos B."/>
            <person name="Baker S.E."/>
            <person name="Barry K."/>
            <person name="Bills G."/>
            <person name="Bluhm B.H."/>
            <person name="Cannon C."/>
            <person name="Castanera R."/>
            <person name="Culley D.E."/>
            <person name="Daum C."/>
            <person name="Ezra D."/>
            <person name="Gonzalez J.B."/>
            <person name="Henrissat B."/>
            <person name="Kuo A."/>
            <person name="Liang C."/>
            <person name="Lipzen A."/>
            <person name="Lutzoni F."/>
            <person name="Magnuson J."/>
            <person name="Mondo S."/>
            <person name="Nolan M."/>
            <person name="Ohm R."/>
            <person name="Pangilinan J."/>
            <person name="Park H.-J."/>
            <person name="Ramirez L."/>
            <person name="Alfaro M."/>
            <person name="Sun H."/>
            <person name="Tritt A."/>
            <person name="Yoshinaga Y."/>
            <person name="Zwiers L.-H."/>
            <person name="Turgeon B.G."/>
            <person name="Goodwin S.B."/>
            <person name="Spatafora J.W."/>
            <person name="Crous P.W."/>
            <person name="Grigoriev I.V."/>
        </authorList>
    </citation>
    <scope>NUCLEOTIDE SEQUENCE</scope>
    <source>
        <strain evidence="2">P77</strain>
    </source>
</reference>
<dbReference type="AlphaFoldDB" id="A0A6A5KJZ2"/>
<evidence type="ECO:0000313" key="2">
    <source>
        <dbReference type="EMBL" id="KAF1837458.1"/>
    </source>
</evidence>
<dbReference type="Proteomes" id="UP000800040">
    <property type="component" value="Unassembled WGS sequence"/>
</dbReference>
<evidence type="ECO:0000256" key="1">
    <source>
        <dbReference type="SAM" id="Phobius"/>
    </source>
</evidence>
<keyword evidence="3" id="KW-1185">Reference proteome</keyword>
<dbReference type="EMBL" id="ML975261">
    <property type="protein sequence ID" value="KAF1837458.1"/>
    <property type="molecule type" value="Genomic_DNA"/>
</dbReference>
<evidence type="ECO:0000313" key="3">
    <source>
        <dbReference type="Proteomes" id="UP000800040"/>
    </source>
</evidence>
<keyword evidence="1" id="KW-1133">Transmembrane helix</keyword>
<name>A0A6A5KJZ2_9PLEO</name>